<evidence type="ECO:0000256" key="1">
    <source>
        <dbReference type="ARBA" id="ARBA00008720"/>
    </source>
</evidence>
<comment type="similarity">
    <text evidence="1 3">Belongs to the UPF0122 family.</text>
</comment>
<dbReference type="Pfam" id="PF04297">
    <property type="entry name" value="UPF0122"/>
    <property type="match status" value="1"/>
</dbReference>
<dbReference type="PANTHER" id="PTHR40083">
    <property type="entry name" value="UPF0122 PROTEIN CBO2450/CLC_2298"/>
    <property type="match status" value="1"/>
</dbReference>
<protein>
    <recommendedName>
        <fullName evidence="3">UPF0122 protein SAMN02745196_00312</fullName>
    </recommendedName>
</protein>
<dbReference type="EMBL" id="FQXP01000003">
    <property type="protein sequence ID" value="SHH41982.1"/>
    <property type="molecule type" value="Genomic_DNA"/>
</dbReference>
<dbReference type="InterPro" id="IPR013324">
    <property type="entry name" value="RNA_pol_sigma_r3/r4-like"/>
</dbReference>
<organism evidence="4 5">
    <name type="scientific">Clostridium collagenovorans DSM 3089</name>
    <dbReference type="NCBI Taxonomy" id="1121306"/>
    <lineage>
        <taxon>Bacteria</taxon>
        <taxon>Bacillati</taxon>
        <taxon>Bacillota</taxon>
        <taxon>Clostridia</taxon>
        <taxon>Eubacteriales</taxon>
        <taxon>Clostridiaceae</taxon>
        <taxon>Clostridium</taxon>
    </lineage>
</organism>
<dbReference type="HAMAP" id="MF_00245">
    <property type="entry name" value="UPF0122"/>
    <property type="match status" value="1"/>
</dbReference>
<dbReference type="AlphaFoldDB" id="A0A1M5SU02"/>
<keyword evidence="5" id="KW-1185">Reference proteome</keyword>
<evidence type="ECO:0000256" key="2">
    <source>
        <dbReference type="ARBA" id="ARBA00024764"/>
    </source>
</evidence>
<dbReference type="SUPFAM" id="SSF88659">
    <property type="entry name" value="Sigma3 and sigma4 domains of RNA polymerase sigma factors"/>
    <property type="match status" value="1"/>
</dbReference>
<dbReference type="InterPro" id="IPR007394">
    <property type="entry name" value="UPF0122"/>
</dbReference>
<dbReference type="OrthoDB" id="6392at2"/>
<gene>
    <name evidence="4" type="ORF">SAMN02745196_00312</name>
</gene>
<dbReference type="PANTHER" id="PTHR40083:SF1">
    <property type="entry name" value="UPF0122 PROTEIN YLXM"/>
    <property type="match status" value="1"/>
</dbReference>
<name>A0A1M5SU02_9CLOT</name>
<sequence>MDKRIEISILLDIYGVLLTEKQRDIMDLYFNNDLSLAEISENTNTSRQAIHDLIKRCERLLSEYESKLCLMKRNTELHRMKKSVDEHLDKLLEKDLDIDSKDRINNIRYLINDLN</sequence>
<dbReference type="STRING" id="1121306.SAMN02745196_00312"/>
<dbReference type="InterPro" id="IPR036388">
    <property type="entry name" value="WH-like_DNA-bd_sf"/>
</dbReference>
<comment type="function">
    <text evidence="2 3">Might take part in the signal recognition particle (SRP) pathway. This is inferred from the conservation of its genetic proximity to ftsY/ffh. May be a regulatory protein.</text>
</comment>
<evidence type="ECO:0000256" key="3">
    <source>
        <dbReference type="HAMAP-Rule" id="MF_00245"/>
    </source>
</evidence>
<dbReference type="Proteomes" id="UP000184526">
    <property type="component" value="Unassembled WGS sequence"/>
</dbReference>
<dbReference type="RefSeq" id="WP_072829381.1">
    <property type="nucleotide sequence ID" value="NZ_FQXP01000003.1"/>
</dbReference>
<proteinExistence type="inferred from homology"/>
<evidence type="ECO:0000313" key="5">
    <source>
        <dbReference type="Proteomes" id="UP000184526"/>
    </source>
</evidence>
<accession>A0A1M5SU02</accession>
<evidence type="ECO:0000313" key="4">
    <source>
        <dbReference type="EMBL" id="SHH41982.1"/>
    </source>
</evidence>
<dbReference type="NCBIfam" id="NF045758">
    <property type="entry name" value="YlxM"/>
    <property type="match status" value="1"/>
</dbReference>
<dbReference type="Gene3D" id="1.10.10.10">
    <property type="entry name" value="Winged helix-like DNA-binding domain superfamily/Winged helix DNA-binding domain"/>
    <property type="match status" value="1"/>
</dbReference>
<reference evidence="4 5" key="1">
    <citation type="submission" date="2016-11" db="EMBL/GenBank/DDBJ databases">
        <authorList>
            <person name="Jaros S."/>
            <person name="Januszkiewicz K."/>
            <person name="Wedrychowicz H."/>
        </authorList>
    </citation>
    <scope>NUCLEOTIDE SEQUENCE [LARGE SCALE GENOMIC DNA]</scope>
    <source>
        <strain evidence="4 5">DSM 3089</strain>
    </source>
</reference>
<dbReference type="InterPro" id="IPR054831">
    <property type="entry name" value="UPF0122_fam_protein"/>
</dbReference>
<dbReference type="NCBIfam" id="NF001072">
    <property type="entry name" value="PRK00118.2-2"/>
    <property type="match status" value="1"/>
</dbReference>